<accession>A0ABS4GVC3</accession>
<organism evidence="2 3">
    <name type="scientific">Ammoniphilus resinae</name>
    <dbReference type="NCBI Taxonomy" id="861532"/>
    <lineage>
        <taxon>Bacteria</taxon>
        <taxon>Bacillati</taxon>
        <taxon>Bacillota</taxon>
        <taxon>Bacilli</taxon>
        <taxon>Bacillales</taxon>
        <taxon>Paenibacillaceae</taxon>
        <taxon>Aneurinibacillus group</taxon>
        <taxon>Ammoniphilus</taxon>
    </lineage>
</organism>
<evidence type="ECO:0000313" key="3">
    <source>
        <dbReference type="Proteomes" id="UP001519343"/>
    </source>
</evidence>
<proteinExistence type="predicted"/>
<dbReference type="InterPro" id="IPR011437">
    <property type="entry name" value="DUF1540"/>
</dbReference>
<dbReference type="Pfam" id="PF07561">
    <property type="entry name" value="DUF1540"/>
    <property type="match status" value="1"/>
</dbReference>
<name>A0ABS4GVC3_9BACL</name>
<evidence type="ECO:0000313" key="2">
    <source>
        <dbReference type="EMBL" id="MBP1934199.1"/>
    </source>
</evidence>
<comment type="caution">
    <text evidence="2">The sequence shown here is derived from an EMBL/GenBank/DDBJ whole genome shotgun (WGS) entry which is preliminary data.</text>
</comment>
<keyword evidence="3" id="KW-1185">Reference proteome</keyword>
<dbReference type="Proteomes" id="UP001519343">
    <property type="component" value="Unassembled WGS sequence"/>
</dbReference>
<sequence length="70" mass="7703">MPQVEVKCSVSNCSFWGKGNNCQAPTIMVEVDQHADYNTEMSSEFGVDTSHQDQAPTSAVTCCKTFKPKK</sequence>
<dbReference type="RefSeq" id="WP_209812200.1">
    <property type="nucleotide sequence ID" value="NZ_JAGGKT010000017.1"/>
</dbReference>
<reference evidence="2 3" key="1">
    <citation type="submission" date="2021-03" db="EMBL/GenBank/DDBJ databases">
        <title>Genomic Encyclopedia of Type Strains, Phase IV (KMG-IV): sequencing the most valuable type-strain genomes for metagenomic binning, comparative biology and taxonomic classification.</title>
        <authorList>
            <person name="Goeker M."/>
        </authorList>
    </citation>
    <scope>NUCLEOTIDE SEQUENCE [LARGE SCALE GENOMIC DNA]</scope>
    <source>
        <strain evidence="2 3">DSM 24738</strain>
    </source>
</reference>
<feature type="domain" description="DUF1540" evidence="1">
    <location>
        <begin position="6"/>
        <end position="66"/>
    </location>
</feature>
<gene>
    <name evidence="2" type="ORF">J2Z37_004218</name>
</gene>
<evidence type="ECO:0000259" key="1">
    <source>
        <dbReference type="Pfam" id="PF07561"/>
    </source>
</evidence>
<dbReference type="EMBL" id="JAGGKT010000017">
    <property type="protein sequence ID" value="MBP1934199.1"/>
    <property type="molecule type" value="Genomic_DNA"/>
</dbReference>
<protein>
    <recommendedName>
        <fullName evidence="1">DUF1540 domain-containing protein</fullName>
    </recommendedName>
</protein>